<protein>
    <submittedName>
        <fullName evidence="2">Uncharacterized protein</fullName>
    </submittedName>
</protein>
<name>A0ABD2VZM4_9HYME</name>
<evidence type="ECO:0000256" key="1">
    <source>
        <dbReference type="SAM" id="MobiDB-lite"/>
    </source>
</evidence>
<accession>A0ABD2VZM4</accession>
<dbReference type="Proteomes" id="UP001627154">
    <property type="component" value="Unassembled WGS sequence"/>
</dbReference>
<dbReference type="EMBL" id="JBJJXI010000148">
    <property type="protein sequence ID" value="KAL3386227.1"/>
    <property type="molecule type" value="Genomic_DNA"/>
</dbReference>
<feature type="compositionally biased region" description="Basic residues" evidence="1">
    <location>
        <begin position="696"/>
        <end position="705"/>
    </location>
</feature>
<keyword evidence="3" id="KW-1185">Reference proteome</keyword>
<sequence>MLDKSSTKKMSFPMQDTVISSTVTGLHATAFIAESKVQQCDTRESSDNNRAKAITVVAEVVSPITCHSVGEATLFSTEKSLQQSKNCCSWRLDFCKAICKLAASNDYFDLKRFLCLYAENITEDVYNNRQTKIKELQKDLNQKLLFFHFHWNSIKKHVSDDSFYYECMAIILKAYIDLELELFESKSNSVNAITEKIINMLQNYLENNEDQIFKVLVNSKLATLKHRSICFSVFKKIFLKIPTHQKLVAYKYTYYIIALKLWKSICNDQEEIEEIHSLASVILGTSIPEICYKDLGISSTSYIKQSLWYIDADSIDLPTTIVHNFCFLKNPHDEFTNDDFLFYNLIKLKLKVATCKHLKVNEDILLGRNFTSINNIKIMKKRLRPGEVVYIDLTEDNNLYQKCKKKMDLNTNIETTKSTKKSQLLSCLKSKQLYKTSNKMIEVDKKAATNPFKTESKNLESFDLNGLNSSLNKCDNYKLKDTLILSNSNGIYNDSDISEDRTHQNNEIFSNSFSDYLSNTSISSQFLNHSEGLYPSCLRSTPEFISEMPKDYVPSLFDFSLDGLDSNFSPKPIESIDPCLTHKDFLLSEIRGQDSSGFDFSEFDGKNGVPLNPEFPLDFELNYDDSINEKKLISPVKKKEVNTVSKLPHEEKCDLPEDLKSNSFKKFENFEITSSQQQEEENVNNSHKFEVQISPLKKKPGRKRKSTYFKEDSFMKILPKTDIPTIEENFKNQLEASCKRNSGNKRSPRLRNSNKS</sequence>
<organism evidence="2 3">
    <name type="scientific">Trichogramma kaykai</name>
    <dbReference type="NCBI Taxonomy" id="54128"/>
    <lineage>
        <taxon>Eukaryota</taxon>
        <taxon>Metazoa</taxon>
        <taxon>Ecdysozoa</taxon>
        <taxon>Arthropoda</taxon>
        <taxon>Hexapoda</taxon>
        <taxon>Insecta</taxon>
        <taxon>Pterygota</taxon>
        <taxon>Neoptera</taxon>
        <taxon>Endopterygota</taxon>
        <taxon>Hymenoptera</taxon>
        <taxon>Apocrita</taxon>
        <taxon>Proctotrupomorpha</taxon>
        <taxon>Chalcidoidea</taxon>
        <taxon>Trichogrammatidae</taxon>
        <taxon>Trichogramma</taxon>
    </lineage>
</organism>
<dbReference type="AlphaFoldDB" id="A0ABD2VZM4"/>
<gene>
    <name evidence="2" type="ORF">TKK_018416</name>
</gene>
<evidence type="ECO:0000313" key="3">
    <source>
        <dbReference type="Proteomes" id="UP001627154"/>
    </source>
</evidence>
<feature type="region of interest" description="Disordered" evidence="1">
    <location>
        <begin position="675"/>
        <end position="705"/>
    </location>
</feature>
<reference evidence="2 3" key="1">
    <citation type="journal article" date="2024" name="bioRxiv">
        <title>A reference genome for Trichogramma kaykai: A tiny desert-dwelling parasitoid wasp with competing sex-ratio distorters.</title>
        <authorList>
            <person name="Culotta J."/>
            <person name="Lindsey A.R."/>
        </authorList>
    </citation>
    <scope>NUCLEOTIDE SEQUENCE [LARGE SCALE GENOMIC DNA]</scope>
    <source>
        <strain evidence="2 3">KSX58</strain>
    </source>
</reference>
<feature type="compositionally biased region" description="Basic residues" evidence="1">
    <location>
        <begin position="742"/>
        <end position="756"/>
    </location>
</feature>
<proteinExistence type="predicted"/>
<comment type="caution">
    <text evidence="2">The sequence shown here is derived from an EMBL/GenBank/DDBJ whole genome shotgun (WGS) entry which is preliminary data.</text>
</comment>
<evidence type="ECO:0000313" key="2">
    <source>
        <dbReference type="EMBL" id="KAL3386227.1"/>
    </source>
</evidence>
<feature type="region of interest" description="Disordered" evidence="1">
    <location>
        <begin position="734"/>
        <end position="756"/>
    </location>
</feature>